<keyword evidence="5" id="KW-1185">Reference proteome</keyword>
<dbReference type="Pfam" id="PF00106">
    <property type="entry name" value="adh_short"/>
    <property type="match status" value="1"/>
</dbReference>
<dbReference type="PIRSF" id="PIRSF000126">
    <property type="entry name" value="11-beta-HSD1"/>
    <property type="match status" value="1"/>
</dbReference>
<dbReference type="RefSeq" id="WP_238305298.1">
    <property type="nucleotide sequence ID" value="NZ_BRXE01000007.1"/>
</dbReference>
<evidence type="ECO:0000256" key="1">
    <source>
        <dbReference type="ARBA" id="ARBA00006484"/>
    </source>
</evidence>
<dbReference type="Proteomes" id="UP001064782">
    <property type="component" value="Unassembled WGS sequence"/>
</dbReference>
<dbReference type="EMBL" id="BRZI01000014">
    <property type="protein sequence ID" value="GLD30446.1"/>
    <property type="molecule type" value="Genomic_DNA"/>
</dbReference>
<sequence length="302" mass="31526">MTFAAKYGPWALVAGASDGVGAAFAIGLAERGVNVVLLARRQQVLDQVAAQINSATSVQTRTLAVDLAQPHAASVIAEATGGLEIGLLVYCAGADPNFRPFLANSVEAAETMVHRNCMVPMQLCHHFARPMVERGRGGIVIFGSGAGLAGGPNMVAYGASKAFDMVFAEALWAELHDKGVDVLGLILGKTDTPALRELEYSRGQIESPADVPPGAAAVDDVIAEAFENLANGPTWIVGEAMRAAAQVMGSLPRKQVVELMIQASAAAMGGWRLGRCPPGDQYSAVEQSPDPGVRKYRADMGA</sequence>
<organism evidence="4 5">
    <name type="scientific">Mycobacterium kiyosense</name>
    <dbReference type="NCBI Taxonomy" id="2871094"/>
    <lineage>
        <taxon>Bacteria</taxon>
        <taxon>Bacillati</taxon>
        <taxon>Actinomycetota</taxon>
        <taxon>Actinomycetes</taxon>
        <taxon>Mycobacteriales</taxon>
        <taxon>Mycobacteriaceae</taxon>
        <taxon>Mycobacterium</taxon>
    </lineage>
</organism>
<accession>A0A9P3Q6B9</accession>
<dbReference type="InterPro" id="IPR036291">
    <property type="entry name" value="NAD(P)-bd_dom_sf"/>
</dbReference>
<dbReference type="GeneID" id="83628728"/>
<protein>
    <submittedName>
        <fullName evidence="4">Short-chain dehydrogenase</fullName>
    </submittedName>
</protein>
<evidence type="ECO:0000313" key="3">
    <source>
        <dbReference type="EMBL" id="GLB81960.1"/>
    </source>
</evidence>
<name>A0A9P3Q6B9_9MYCO</name>
<comment type="similarity">
    <text evidence="1">Belongs to the short-chain dehydrogenases/reductases (SDR) family.</text>
</comment>
<dbReference type="Proteomes" id="UP001165663">
    <property type="component" value="Unassembled WGS sequence"/>
</dbReference>
<evidence type="ECO:0000313" key="4">
    <source>
        <dbReference type="EMBL" id="GLD30446.1"/>
    </source>
</evidence>
<dbReference type="PANTHER" id="PTHR43899">
    <property type="entry name" value="RH59310P"/>
    <property type="match status" value="1"/>
</dbReference>
<evidence type="ECO:0000313" key="5">
    <source>
        <dbReference type="Proteomes" id="UP001064782"/>
    </source>
</evidence>
<dbReference type="EMBL" id="BRXE01000007">
    <property type="protein sequence ID" value="GLB81960.1"/>
    <property type="molecule type" value="Genomic_DNA"/>
</dbReference>
<dbReference type="PRINTS" id="PR00081">
    <property type="entry name" value="GDHRDH"/>
</dbReference>
<comment type="caution">
    <text evidence="4">The sequence shown here is derived from an EMBL/GenBank/DDBJ whole genome shotgun (WGS) entry which is preliminary data.</text>
</comment>
<dbReference type="PANTHER" id="PTHR43899:SF13">
    <property type="entry name" value="RH59310P"/>
    <property type="match status" value="1"/>
</dbReference>
<proteinExistence type="inferred from homology"/>
<dbReference type="SUPFAM" id="SSF51735">
    <property type="entry name" value="NAD(P)-binding Rossmann-fold domains"/>
    <property type="match status" value="1"/>
</dbReference>
<dbReference type="InterPro" id="IPR051019">
    <property type="entry name" value="VLCFA-Steroid_DH"/>
</dbReference>
<dbReference type="GO" id="GO:0016491">
    <property type="term" value="F:oxidoreductase activity"/>
    <property type="evidence" value="ECO:0007669"/>
    <property type="project" value="UniProtKB-KW"/>
</dbReference>
<gene>
    <name evidence="4" type="ORF">Mkiyose1413_23290</name>
    <name evidence="3" type="ORF">SRL2020028_12160</name>
</gene>
<dbReference type="Gene3D" id="3.40.50.720">
    <property type="entry name" value="NAD(P)-binding Rossmann-like Domain"/>
    <property type="match status" value="1"/>
</dbReference>
<evidence type="ECO:0000256" key="2">
    <source>
        <dbReference type="ARBA" id="ARBA00023002"/>
    </source>
</evidence>
<dbReference type="InterPro" id="IPR002347">
    <property type="entry name" value="SDR_fam"/>
</dbReference>
<keyword evidence="2" id="KW-0560">Oxidoreductase</keyword>
<reference evidence="4" key="1">
    <citation type="submission" date="2022-08" db="EMBL/GenBank/DDBJ databases">
        <title>Mycobacterium kiyosense sp. nov., scotochromogenic slow-glowing species isolated from respiratory specimens.</title>
        <authorList>
            <person name="Fukano H."/>
            <person name="Kazumi Y."/>
            <person name="Sakagami N."/>
            <person name="Ato M."/>
            <person name="Mitarai S."/>
            <person name="Hoshino Y."/>
        </authorList>
    </citation>
    <scope>NUCLEOTIDE SEQUENCE</scope>
    <source>
        <strain evidence="4">1413</strain>
        <strain evidence="3">SRL2020-028</strain>
    </source>
</reference>
<dbReference type="AlphaFoldDB" id="A0A9P3Q6B9"/>